<dbReference type="Pfam" id="PF13413">
    <property type="entry name" value="HTH_25"/>
    <property type="match status" value="1"/>
</dbReference>
<keyword evidence="1" id="KW-1133">Transmembrane helix</keyword>
<dbReference type="InterPro" id="IPR010982">
    <property type="entry name" value="Lambda_DNA-bd_dom_sf"/>
</dbReference>
<accession>A0A2H0WPN0</accession>
<dbReference type="Gene3D" id="1.10.260.40">
    <property type="entry name" value="lambda repressor-like DNA-binding domains"/>
    <property type="match status" value="1"/>
</dbReference>
<dbReference type="AlphaFoldDB" id="A0A2H0WPN0"/>
<keyword evidence="1" id="KW-0812">Transmembrane</keyword>
<dbReference type="EMBL" id="PEZI01000038">
    <property type="protein sequence ID" value="PIS14606.1"/>
    <property type="molecule type" value="Genomic_DNA"/>
</dbReference>
<dbReference type="GO" id="GO:0003677">
    <property type="term" value="F:DNA binding"/>
    <property type="evidence" value="ECO:0007669"/>
    <property type="project" value="InterPro"/>
</dbReference>
<dbReference type="PANTHER" id="PTHR34475:SF1">
    <property type="entry name" value="CYTOSKELETON PROTEIN RODZ"/>
    <property type="match status" value="1"/>
</dbReference>
<evidence type="ECO:0000256" key="1">
    <source>
        <dbReference type="SAM" id="Phobius"/>
    </source>
</evidence>
<protein>
    <recommendedName>
        <fullName evidence="4">HTH cro/C1-type domain-containing protein</fullName>
    </recommendedName>
</protein>
<evidence type="ECO:0008006" key="4">
    <source>
        <dbReference type="Google" id="ProtNLM"/>
    </source>
</evidence>
<name>A0A2H0WPN0_9BACT</name>
<evidence type="ECO:0000313" key="2">
    <source>
        <dbReference type="EMBL" id="PIS14606.1"/>
    </source>
</evidence>
<feature type="transmembrane region" description="Helical" evidence="1">
    <location>
        <begin position="104"/>
        <end position="126"/>
    </location>
</feature>
<dbReference type="Proteomes" id="UP000230775">
    <property type="component" value="Unassembled WGS sequence"/>
</dbReference>
<dbReference type="InterPro" id="IPR050400">
    <property type="entry name" value="Bact_Cytoskel_RodZ"/>
</dbReference>
<gene>
    <name evidence="2" type="ORF">COT64_01800</name>
</gene>
<sequence length="210" mass="24041">MRTVGEILSEKRKQLGLSLENIEKETKIRKKFLEAIEKNNFPQIEGSTVVKGFIRNYALILNLDPENLLAVFRRDFRENEKGQIIPRSMVEPLKKDKFYWTPKATFILIFSLLLGGFAFLFVRQYFKFSSAPSLELLSPEEGEIFKEKVLVLGKTDKDVSVKVDGTLISVSDNGQFSEQIVLPRGDDIVTIEAINRQGKKTTINRKVKIE</sequence>
<dbReference type="Pfam" id="PF09136">
    <property type="entry name" value="Glucodextran_B"/>
    <property type="match status" value="1"/>
</dbReference>
<organism evidence="2 3">
    <name type="scientific">Candidatus Shapirobacteria bacterium CG09_land_8_20_14_0_10_39_12</name>
    <dbReference type="NCBI Taxonomy" id="1974885"/>
    <lineage>
        <taxon>Bacteria</taxon>
        <taxon>Candidatus Shapironibacteriota</taxon>
    </lineage>
</organism>
<proteinExistence type="predicted"/>
<dbReference type="PANTHER" id="PTHR34475">
    <property type="match status" value="1"/>
</dbReference>
<reference evidence="3" key="1">
    <citation type="submission" date="2017-09" db="EMBL/GenBank/DDBJ databases">
        <title>Depth-based differentiation of microbial function through sediment-hosted aquifers and enrichment of novel symbionts in the deep terrestrial subsurface.</title>
        <authorList>
            <person name="Probst A.J."/>
            <person name="Ladd B."/>
            <person name="Jarett J.K."/>
            <person name="Geller-Mcgrath D.E."/>
            <person name="Sieber C.M.K."/>
            <person name="Emerson J.B."/>
            <person name="Anantharaman K."/>
            <person name="Thomas B.C."/>
            <person name="Malmstrom R."/>
            <person name="Stieglmeier M."/>
            <person name="Klingl A."/>
            <person name="Woyke T."/>
            <person name="Ryan C.M."/>
            <person name="Banfield J.F."/>
        </authorList>
    </citation>
    <scope>NUCLEOTIDE SEQUENCE [LARGE SCALE GENOMIC DNA]</scope>
</reference>
<comment type="caution">
    <text evidence="2">The sequence shown here is derived from an EMBL/GenBank/DDBJ whole genome shotgun (WGS) entry which is preliminary data.</text>
</comment>
<keyword evidence="1" id="KW-0472">Membrane</keyword>
<evidence type="ECO:0000313" key="3">
    <source>
        <dbReference type="Proteomes" id="UP000230775"/>
    </source>
</evidence>
<dbReference type="InterPro" id="IPR013783">
    <property type="entry name" value="Ig-like_fold"/>
</dbReference>
<dbReference type="Gene3D" id="2.60.40.10">
    <property type="entry name" value="Immunoglobulins"/>
    <property type="match status" value="1"/>
</dbReference>